<dbReference type="GeneID" id="19301636"/>
<evidence type="ECO:0000313" key="3">
    <source>
        <dbReference type="Proteomes" id="UP000030669"/>
    </source>
</evidence>
<dbReference type="Gene3D" id="3.30.710.10">
    <property type="entry name" value="Potassium Channel Kv1.1, Chain A"/>
    <property type="match status" value="1"/>
</dbReference>
<dbReference type="EMBL" id="KB469299">
    <property type="protein sequence ID" value="EPQ57596.1"/>
    <property type="molecule type" value="Genomic_DNA"/>
</dbReference>
<dbReference type="CDD" id="cd18186">
    <property type="entry name" value="BTB_POZ_ZBTB_KLHL-like"/>
    <property type="match status" value="1"/>
</dbReference>
<dbReference type="OrthoDB" id="3223751at2759"/>
<accession>S7QCJ2</accession>
<reference evidence="2" key="1">
    <citation type="journal article" date="2012" name="Science">
        <title>The Paleozoic origin of enzymatic lignin decomposition reconstructed from 31 fungal genomes.</title>
        <authorList>
            <person name="Floudas D."/>
            <person name="Binder M."/>
            <person name="Riley R."/>
            <person name="Barry K."/>
            <person name="Blanchette R.A."/>
            <person name="Henrissat B."/>
            <person name="Martinez A.T."/>
            <person name="Otillar R."/>
            <person name="Spatafora J.W."/>
            <person name="Yadav J.S."/>
            <person name="Aerts A."/>
            <person name="Benoit I."/>
            <person name="Boyd A."/>
            <person name="Carlson A."/>
            <person name="Copeland A."/>
            <person name="Coutinho P.M."/>
            <person name="de Vries R.P."/>
            <person name="Ferreira P."/>
            <person name="Findley K."/>
            <person name="Foster B."/>
            <person name="Gaskell J."/>
            <person name="Glotzer D."/>
            <person name="Gorecki P."/>
            <person name="Heitman J."/>
            <person name="Hesse C."/>
            <person name="Hori C."/>
            <person name="Igarashi K."/>
            <person name="Jurgens J.A."/>
            <person name="Kallen N."/>
            <person name="Kersten P."/>
            <person name="Kohler A."/>
            <person name="Kuees U."/>
            <person name="Kumar T.K.A."/>
            <person name="Kuo A."/>
            <person name="LaButti K."/>
            <person name="Larrondo L.F."/>
            <person name="Lindquist E."/>
            <person name="Ling A."/>
            <person name="Lombard V."/>
            <person name="Lucas S."/>
            <person name="Lundell T."/>
            <person name="Martin R."/>
            <person name="McLaughlin D.J."/>
            <person name="Morgenstern I."/>
            <person name="Morin E."/>
            <person name="Murat C."/>
            <person name="Nagy L.G."/>
            <person name="Nolan M."/>
            <person name="Ohm R.A."/>
            <person name="Patyshakuliyeva A."/>
            <person name="Rokas A."/>
            <person name="Ruiz-Duenas F.J."/>
            <person name="Sabat G."/>
            <person name="Salamov A."/>
            <person name="Samejima M."/>
            <person name="Schmutz J."/>
            <person name="Slot J.C."/>
            <person name="St John F."/>
            <person name="Stenlid J."/>
            <person name="Sun H."/>
            <person name="Sun S."/>
            <person name="Syed K."/>
            <person name="Tsang A."/>
            <person name="Wiebenga A."/>
            <person name="Young D."/>
            <person name="Pisabarro A."/>
            <person name="Eastwood D.C."/>
            <person name="Martin F."/>
            <person name="Cullen D."/>
            <person name="Grigoriev I.V."/>
            <person name="Hibbett D.S."/>
        </authorList>
    </citation>
    <scope>NUCLEOTIDE SEQUENCE [LARGE SCALE GENOMIC DNA]</scope>
    <source>
        <strain evidence="2">ATCC 11539</strain>
    </source>
</reference>
<dbReference type="HOGENOM" id="CLU_565045_0_0_1"/>
<dbReference type="Proteomes" id="UP000030669">
    <property type="component" value="Unassembled WGS sequence"/>
</dbReference>
<dbReference type="RefSeq" id="XP_007864665.1">
    <property type="nucleotide sequence ID" value="XM_007866474.1"/>
</dbReference>
<dbReference type="AlphaFoldDB" id="S7QCJ2"/>
<proteinExistence type="predicted"/>
<evidence type="ECO:0008006" key="4">
    <source>
        <dbReference type="Google" id="ProtNLM"/>
    </source>
</evidence>
<dbReference type="OMA" id="WNALPRI"/>
<protein>
    <recommendedName>
        <fullName evidence="4">BTB domain-containing protein</fullName>
    </recommendedName>
</protein>
<feature type="region of interest" description="Disordered" evidence="1">
    <location>
        <begin position="1"/>
        <end position="22"/>
    </location>
</feature>
<dbReference type="InterPro" id="IPR011333">
    <property type="entry name" value="SKP1/BTB/POZ_sf"/>
</dbReference>
<evidence type="ECO:0000256" key="1">
    <source>
        <dbReference type="SAM" id="MobiDB-lite"/>
    </source>
</evidence>
<evidence type="ECO:0000313" key="2">
    <source>
        <dbReference type="EMBL" id="EPQ57596.1"/>
    </source>
</evidence>
<gene>
    <name evidence="2" type="ORF">GLOTRDRAFT_127950</name>
</gene>
<sequence length="414" mass="46933">MTLSLKRPCDEDGPSGRAEGTRPFKRVCAEECPSLLTPVASEEDSTDSPVTSCSRSKPAPELVCGVEMKTHPPRHPSLYFDDGDITLRAESFIFRVHKNKLMKGCRFFEDMLGLKCSDATEKTEDSLSIDVGVIESSWDMTVWLAEIYSDKLVFIGFILRITVNLTLLLRSGYFKELVEGNGLKVAASLFHLADKWDLPEYFFQAKDILVNIFPDNYDEWVTRSPRITTAMAFRAIPICKQYCPHGLPAAYYTASLVHLEVIISGTRDEEGTLLTLSLEDQVAVLRGKLQHCLVRREHTYHGLRGDFTALFNRPHQGKGGLPCRARLSRMYYHLDTIFHYHQGCLDPLPESAVQRLFASVCSTCANMIKDELWIGTRSAWDCVPDMFGLQSWLHVRMDQREIDKLYGDSEEDPC</sequence>
<keyword evidence="3" id="KW-1185">Reference proteome</keyword>
<name>S7QCJ2_GLOTA</name>
<organism evidence="2 3">
    <name type="scientific">Gloeophyllum trabeum (strain ATCC 11539 / FP-39264 / Madison 617)</name>
    <name type="common">Brown rot fungus</name>
    <dbReference type="NCBI Taxonomy" id="670483"/>
    <lineage>
        <taxon>Eukaryota</taxon>
        <taxon>Fungi</taxon>
        <taxon>Dikarya</taxon>
        <taxon>Basidiomycota</taxon>
        <taxon>Agaricomycotina</taxon>
        <taxon>Agaricomycetes</taxon>
        <taxon>Gloeophyllales</taxon>
        <taxon>Gloeophyllaceae</taxon>
        <taxon>Gloeophyllum</taxon>
    </lineage>
</organism>
<dbReference type="KEGG" id="gtr:GLOTRDRAFT_127950"/>